<dbReference type="PANTHER" id="PTHR43791">
    <property type="entry name" value="PERMEASE-RELATED"/>
    <property type="match status" value="1"/>
</dbReference>
<dbReference type="Gene3D" id="1.20.1250.20">
    <property type="entry name" value="MFS general substrate transporter like domains"/>
    <property type="match status" value="2"/>
</dbReference>
<evidence type="ECO:0000313" key="11">
    <source>
        <dbReference type="EMBL" id="KFC82624.1"/>
    </source>
</evidence>
<dbReference type="GO" id="GO:0022857">
    <property type="term" value="F:transmembrane transporter activity"/>
    <property type="evidence" value="ECO:0007669"/>
    <property type="project" value="InterPro"/>
</dbReference>
<feature type="transmembrane region" description="Helical" evidence="9">
    <location>
        <begin position="357"/>
        <end position="386"/>
    </location>
</feature>
<organism evidence="11 12">
    <name type="scientific">Buttiauxella agrestis ATCC 33320</name>
    <dbReference type="NCBI Taxonomy" id="1006004"/>
    <lineage>
        <taxon>Bacteria</taxon>
        <taxon>Pseudomonadati</taxon>
        <taxon>Pseudomonadota</taxon>
        <taxon>Gammaproteobacteria</taxon>
        <taxon>Enterobacterales</taxon>
        <taxon>Enterobacteriaceae</taxon>
        <taxon>Buttiauxella</taxon>
    </lineage>
</organism>
<dbReference type="OrthoDB" id="9773957at2"/>
<evidence type="ECO:0000256" key="1">
    <source>
        <dbReference type="ARBA" id="ARBA00004141"/>
    </source>
</evidence>
<gene>
    <name evidence="11" type="ORF">GBAG_0986</name>
</gene>
<evidence type="ECO:0000256" key="5">
    <source>
        <dbReference type="ARBA" id="ARBA00022989"/>
    </source>
</evidence>
<feature type="transmembrane region" description="Helical" evidence="9">
    <location>
        <begin position="308"/>
        <end position="337"/>
    </location>
</feature>
<dbReference type="GO" id="GO:0016020">
    <property type="term" value="C:membrane"/>
    <property type="evidence" value="ECO:0007669"/>
    <property type="project" value="UniProtKB-SubCell"/>
</dbReference>
<dbReference type="Proteomes" id="UP000028653">
    <property type="component" value="Unassembled WGS sequence"/>
</dbReference>
<feature type="transmembrane region" description="Helical" evidence="9">
    <location>
        <begin position="141"/>
        <end position="163"/>
    </location>
</feature>
<evidence type="ECO:0000256" key="8">
    <source>
        <dbReference type="ARBA" id="ARBA00074139"/>
    </source>
</evidence>
<keyword evidence="5 9" id="KW-1133">Transmembrane helix</keyword>
<dbReference type="PANTHER" id="PTHR43791:SF36">
    <property type="entry name" value="TRANSPORTER, PUTATIVE (AFU_ORTHOLOGUE AFUA_6G08340)-RELATED"/>
    <property type="match status" value="1"/>
</dbReference>
<dbReference type="RefSeq" id="WP_034493889.1">
    <property type="nucleotide sequence ID" value="NZ_JMPI01000022.1"/>
</dbReference>
<evidence type="ECO:0000313" key="12">
    <source>
        <dbReference type="Proteomes" id="UP000028653"/>
    </source>
</evidence>
<comment type="function">
    <text evidence="7">Component of the tartrate utilization system and may allow entry of tartrate and tartrate dehydrogenase.</text>
</comment>
<dbReference type="InterPro" id="IPR011701">
    <property type="entry name" value="MFS"/>
</dbReference>
<dbReference type="SUPFAM" id="SSF103473">
    <property type="entry name" value="MFS general substrate transporter"/>
    <property type="match status" value="1"/>
</dbReference>
<feature type="transmembrane region" description="Helical" evidence="9">
    <location>
        <begin position="276"/>
        <end position="296"/>
    </location>
</feature>
<evidence type="ECO:0000256" key="3">
    <source>
        <dbReference type="ARBA" id="ARBA00022475"/>
    </source>
</evidence>
<sequence length="436" mass="47140">MSTELETRVLRKITLRIIPFIMLLYFIAFLDRVNIGFAALTMNQELGFSPTVFGIGAGIFFLGYFLFEVPSNLILNKVGARIWIARVMITWGLVSGGMAFVQGTTSFYILRFLLGVAEAGFFPGIILYLSFWFPMKRRAQVTAIFMAAAPLSTALGSPISGALLELHGFLGWSGWKWMFVLEAIPAVILGCVVLFWLTDRPAKAKWLTDEERDWLMQTLAAEQNTKAGSSHVSVWKGLADKRVIALSLVYFGTSAGLYTLGIWSPQIIKAFGMSSLQVGLLNAIPAIIAVVAMVLWARHSDKKVERTWHIIGACMLAAVGLIYAGMVTTVVTAIIALTLVNVGISASKPPLWSMPTMFLSGSAAAAGIATINSIGNLGGFVGPVMIGVIKEHTGSFTGGLLFVAALLCLSSILVWLLSKSANRQNSAYRASHSKSS</sequence>
<dbReference type="InterPro" id="IPR020846">
    <property type="entry name" value="MFS_dom"/>
</dbReference>
<feature type="transmembrane region" description="Helical" evidence="9">
    <location>
        <begin position="243"/>
        <end position="264"/>
    </location>
</feature>
<dbReference type="AlphaFoldDB" id="A0A085GFX9"/>
<feature type="domain" description="Major facilitator superfamily (MFS) profile" evidence="10">
    <location>
        <begin position="17"/>
        <end position="422"/>
    </location>
</feature>
<evidence type="ECO:0000256" key="7">
    <source>
        <dbReference type="ARBA" id="ARBA00058119"/>
    </source>
</evidence>
<protein>
    <recommendedName>
        <fullName evidence="8">Putative tartrate transporter</fullName>
    </recommendedName>
</protein>
<evidence type="ECO:0000256" key="9">
    <source>
        <dbReference type="SAM" id="Phobius"/>
    </source>
</evidence>
<dbReference type="InterPro" id="IPR036259">
    <property type="entry name" value="MFS_trans_sf"/>
</dbReference>
<keyword evidence="2" id="KW-0813">Transport</keyword>
<reference evidence="11 12" key="1">
    <citation type="submission" date="2014-05" db="EMBL/GenBank/DDBJ databases">
        <title>ATOL: Assembling a taxonomically balanced genome-scale reconstruction of the evolutionary history of the Enterobacteriaceae.</title>
        <authorList>
            <person name="Plunkett G.III."/>
            <person name="Neeno-Eckwall E.C."/>
            <person name="Glasner J.D."/>
            <person name="Perna N.T."/>
        </authorList>
    </citation>
    <scope>NUCLEOTIDE SEQUENCE [LARGE SCALE GENOMIC DNA]</scope>
    <source>
        <strain evidence="11 12">ATCC 33320</strain>
    </source>
</reference>
<dbReference type="EMBL" id="JMPI01000022">
    <property type="protein sequence ID" value="KFC82624.1"/>
    <property type="molecule type" value="Genomic_DNA"/>
</dbReference>
<evidence type="ECO:0000259" key="10">
    <source>
        <dbReference type="PROSITE" id="PS50850"/>
    </source>
</evidence>
<dbReference type="FunFam" id="1.20.1250.20:FF:000018">
    <property type="entry name" value="MFS transporter permease"/>
    <property type="match status" value="1"/>
</dbReference>
<feature type="transmembrane region" description="Helical" evidence="9">
    <location>
        <begin position="175"/>
        <end position="197"/>
    </location>
</feature>
<dbReference type="Pfam" id="PF07690">
    <property type="entry name" value="MFS_1"/>
    <property type="match status" value="1"/>
</dbReference>
<name>A0A085GFX9_9ENTR</name>
<dbReference type="FunFam" id="1.20.1250.20:FF:000126">
    <property type="entry name" value="MFS transporter permease"/>
    <property type="match status" value="1"/>
</dbReference>
<evidence type="ECO:0000256" key="4">
    <source>
        <dbReference type="ARBA" id="ARBA00022692"/>
    </source>
</evidence>
<feature type="transmembrane region" description="Helical" evidence="9">
    <location>
        <begin position="79"/>
        <end position="101"/>
    </location>
</feature>
<comment type="caution">
    <text evidence="11">The sequence shown here is derived from an EMBL/GenBank/DDBJ whole genome shotgun (WGS) entry which is preliminary data.</text>
</comment>
<keyword evidence="6 9" id="KW-0472">Membrane</keyword>
<keyword evidence="3" id="KW-1003">Cell membrane</keyword>
<dbReference type="PROSITE" id="PS50850">
    <property type="entry name" value="MFS"/>
    <property type="match status" value="1"/>
</dbReference>
<keyword evidence="4 9" id="KW-0812">Transmembrane</keyword>
<keyword evidence="12" id="KW-1185">Reference proteome</keyword>
<evidence type="ECO:0000256" key="6">
    <source>
        <dbReference type="ARBA" id="ARBA00023136"/>
    </source>
</evidence>
<dbReference type="CDD" id="cd17319">
    <property type="entry name" value="MFS_ExuT_GudP_like"/>
    <property type="match status" value="1"/>
</dbReference>
<accession>A0A085GFX9</accession>
<feature type="transmembrane region" description="Helical" evidence="9">
    <location>
        <begin position="398"/>
        <end position="417"/>
    </location>
</feature>
<dbReference type="eggNOG" id="COG2271">
    <property type="taxonomic scope" value="Bacteria"/>
</dbReference>
<evidence type="ECO:0000256" key="2">
    <source>
        <dbReference type="ARBA" id="ARBA00022448"/>
    </source>
</evidence>
<proteinExistence type="predicted"/>
<dbReference type="STRING" id="1006004.GBAG_0986"/>
<feature type="transmembrane region" description="Helical" evidence="9">
    <location>
        <begin position="107"/>
        <end position="129"/>
    </location>
</feature>
<feature type="transmembrane region" description="Helical" evidence="9">
    <location>
        <begin position="46"/>
        <end position="67"/>
    </location>
</feature>
<comment type="subcellular location">
    <subcellularLocation>
        <location evidence="1">Membrane</location>
        <topology evidence="1">Multi-pass membrane protein</topology>
    </subcellularLocation>
</comment>